<proteinExistence type="predicted"/>
<evidence type="ECO:0000313" key="2">
    <source>
        <dbReference type="EMBL" id="RYM32368.1"/>
    </source>
</evidence>
<reference evidence="2 3" key="1">
    <citation type="submission" date="2019-02" db="EMBL/GenBank/DDBJ databases">
        <title>Genome sequence of the sea-ice species Brumimicrobium glaciale.</title>
        <authorList>
            <person name="Bowman J.P."/>
        </authorList>
    </citation>
    <scope>NUCLEOTIDE SEQUENCE [LARGE SCALE GENOMIC DNA]</scope>
    <source>
        <strain evidence="2 3">IC156</strain>
    </source>
</reference>
<dbReference type="AlphaFoldDB" id="A0A4Q4KHP3"/>
<keyword evidence="1" id="KW-0732">Signal</keyword>
<dbReference type="RefSeq" id="WP_130094478.1">
    <property type="nucleotide sequence ID" value="NZ_SETE01000006.1"/>
</dbReference>
<evidence type="ECO:0008006" key="4">
    <source>
        <dbReference type="Google" id="ProtNLM"/>
    </source>
</evidence>
<dbReference type="PROSITE" id="PS51257">
    <property type="entry name" value="PROKAR_LIPOPROTEIN"/>
    <property type="match status" value="1"/>
</dbReference>
<name>A0A4Q4KHP3_9FLAO</name>
<gene>
    <name evidence="2" type="ORF">ERX46_13885</name>
</gene>
<evidence type="ECO:0000256" key="1">
    <source>
        <dbReference type="SAM" id="SignalP"/>
    </source>
</evidence>
<protein>
    <recommendedName>
        <fullName evidence="4">Lipoprotein</fullName>
    </recommendedName>
</protein>
<comment type="caution">
    <text evidence="2">The sequence shown here is derived from an EMBL/GenBank/DDBJ whole genome shotgun (WGS) entry which is preliminary data.</text>
</comment>
<feature type="chain" id="PRO_5020621951" description="Lipoprotein" evidence="1">
    <location>
        <begin position="20"/>
        <end position="243"/>
    </location>
</feature>
<dbReference type="EMBL" id="SETE01000006">
    <property type="protein sequence ID" value="RYM32368.1"/>
    <property type="molecule type" value="Genomic_DNA"/>
</dbReference>
<accession>A0A4Q4KHP3</accession>
<dbReference type="OrthoDB" id="980385at2"/>
<evidence type="ECO:0000313" key="3">
    <source>
        <dbReference type="Proteomes" id="UP000293952"/>
    </source>
</evidence>
<keyword evidence="3" id="KW-1185">Reference proteome</keyword>
<sequence>MKYNLIALLVIVLTATSCAPIRKNHAKRLNTENRTDVKSKYNDDNIILITGKEFSYKVVQKDKDRTLNFDLALKVIPGNYSFGTKIKYKHYYSEAFLTEEEKKLFVDTVKFYKWDITSAHENTAEFHLHPPRSYTLTKLEIAPFPEINLPVIKGYKWSTINNIVAGYGEHNMNEVFRELIIEDVIYNADSSFVAKISGSSNWGKEISENKICNVEFEFNSKLGFTKMAYFFTDETSVVLMMEK</sequence>
<organism evidence="2 3">
    <name type="scientific">Brumimicrobium glaciale</name>
    <dbReference type="NCBI Taxonomy" id="200475"/>
    <lineage>
        <taxon>Bacteria</taxon>
        <taxon>Pseudomonadati</taxon>
        <taxon>Bacteroidota</taxon>
        <taxon>Flavobacteriia</taxon>
        <taxon>Flavobacteriales</taxon>
        <taxon>Crocinitomicaceae</taxon>
        <taxon>Brumimicrobium</taxon>
    </lineage>
</organism>
<feature type="signal peptide" evidence="1">
    <location>
        <begin position="1"/>
        <end position="19"/>
    </location>
</feature>
<dbReference type="Proteomes" id="UP000293952">
    <property type="component" value="Unassembled WGS sequence"/>
</dbReference>